<sequence>MDFHGSSGSSINNIGMWDWQDEDCCLARDSRLGLSHCPWDDDNQKNESLLNVLVNQTPIRDCGLDVIDAETVAGKTKRGLEEHKEASQVKRRRVLRFPSVADGATADNGQPSSAPVRSKVFNGDSMVVDGWPENLQWNPIWSSGFSSRPGIFLFSNEVLDQSSDEWLENYFNDSDMYCSSNEMSSSNNERIEPNDQVDVADFCNVEPDTRTIVIPKTPKASTVKIFTGRRSHINSPIKLTTSVAYPFSLVKPSEVQGHLTLKDINQRIHAPPPSRSIDKKDNNPSIIYPTSAFSGKPVVVKTKILTQGGKGSITILRTKG</sequence>
<organism evidence="1">
    <name type="scientific">Musa acuminata subsp. malaccensis</name>
    <name type="common">Wild banana</name>
    <name type="synonym">Musa malaccensis</name>
    <dbReference type="NCBI Taxonomy" id="214687"/>
    <lineage>
        <taxon>Eukaryota</taxon>
        <taxon>Viridiplantae</taxon>
        <taxon>Streptophyta</taxon>
        <taxon>Embryophyta</taxon>
        <taxon>Tracheophyta</taxon>
        <taxon>Spermatophyta</taxon>
        <taxon>Magnoliopsida</taxon>
        <taxon>Liliopsida</taxon>
        <taxon>Zingiberales</taxon>
        <taxon>Musaceae</taxon>
        <taxon>Musa</taxon>
    </lineage>
</organism>
<dbReference type="InterPro" id="IPR039933">
    <property type="entry name" value="XRI1"/>
</dbReference>
<dbReference type="PANTHER" id="PTHR33385">
    <property type="entry name" value="PROTEIN XRI1"/>
    <property type="match status" value="1"/>
</dbReference>
<dbReference type="EMBL" id="HG996471">
    <property type="protein sequence ID" value="CAG1847032.1"/>
    <property type="molecule type" value="Genomic_DNA"/>
</dbReference>
<dbReference type="AlphaFoldDB" id="A0A8D7FAT4"/>
<proteinExistence type="predicted"/>
<dbReference type="GO" id="GO:0007140">
    <property type="term" value="P:male meiotic nuclear division"/>
    <property type="evidence" value="ECO:0007669"/>
    <property type="project" value="InterPro"/>
</dbReference>
<evidence type="ECO:0000313" key="1">
    <source>
        <dbReference type="EMBL" id="CAG1847032.1"/>
    </source>
</evidence>
<protein>
    <submittedName>
        <fullName evidence="1">(wild Malaysian banana) hypothetical protein</fullName>
    </submittedName>
</protein>
<reference evidence="1" key="1">
    <citation type="submission" date="2021-03" db="EMBL/GenBank/DDBJ databases">
        <authorList>
            <consortium name="Genoscope - CEA"/>
            <person name="William W."/>
        </authorList>
    </citation>
    <scope>NUCLEOTIDE SEQUENCE</scope>
    <source>
        <strain evidence="1">Doubled-haploid Pahang</strain>
    </source>
</reference>
<name>A0A8D7FAT4_MUSAM</name>
<dbReference type="GO" id="GO:0007143">
    <property type="term" value="P:female meiotic nuclear division"/>
    <property type="evidence" value="ECO:0007669"/>
    <property type="project" value="InterPro"/>
</dbReference>
<dbReference type="PANTHER" id="PTHR33385:SF4">
    <property type="entry name" value="PROTEIN XRI1"/>
    <property type="match status" value="1"/>
</dbReference>
<accession>A0A8D7FAT4</accession>
<gene>
    <name evidence="1" type="ORF">GSMUA_168270.1</name>
</gene>